<proteinExistence type="predicted"/>
<dbReference type="InterPro" id="IPR009057">
    <property type="entry name" value="Homeodomain-like_sf"/>
</dbReference>
<evidence type="ECO:0000256" key="4">
    <source>
        <dbReference type="PROSITE-ProRule" id="PRU00335"/>
    </source>
</evidence>
<dbReference type="Pfam" id="PF00440">
    <property type="entry name" value="TetR_N"/>
    <property type="match status" value="1"/>
</dbReference>
<evidence type="ECO:0000259" key="6">
    <source>
        <dbReference type="PROSITE" id="PS50977"/>
    </source>
</evidence>
<keyword evidence="8" id="KW-1185">Reference proteome</keyword>
<dbReference type="PROSITE" id="PS50977">
    <property type="entry name" value="HTH_TETR_2"/>
    <property type="match status" value="1"/>
</dbReference>
<reference evidence="8" key="1">
    <citation type="journal article" date="2019" name="Int. J. Syst. Evol. Microbiol.">
        <title>The Global Catalogue of Microorganisms (GCM) 10K type strain sequencing project: providing services to taxonomists for standard genome sequencing and annotation.</title>
        <authorList>
            <consortium name="The Broad Institute Genomics Platform"/>
            <consortium name="The Broad Institute Genome Sequencing Center for Infectious Disease"/>
            <person name="Wu L."/>
            <person name="Ma J."/>
        </authorList>
    </citation>
    <scope>NUCLEOTIDE SEQUENCE [LARGE SCALE GENOMIC DNA]</scope>
    <source>
        <strain evidence="8">JCM 4855</strain>
    </source>
</reference>
<dbReference type="InterPro" id="IPR036271">
    <property type="entry name" value="Tet_transcr_reg_TetR-rel_C_sf"/>
</dbReference>
<name>A0ABW2EAL5_9ACTN</name>
<organism evidence="7 8">
    <name type="scientific">Streptomyces viridiviolaceus</name>
    <dbReference type="NCBI Taxonomy" id="68282"/>
    <lineage>
        <taxon>Bacteria</taxon>
        <taxon>Bacillati</taxon>
        <taxon>Actinomycetota</taxon>
        <taxon>Actinomycetes</taxon>
        <taxon>Kitasatosporales</taxon>
        <taxon>Streptomycetaceae</taxon>
        <taxon>Streptomyces</taxon>
    </lineage>
</organism>
<dbReference type="InterPro" id="IPR050109">
    <property type="entry name" value="HTH-type_TetR-like_transc_reg"/>
</dbReference>
<evidence type="ECO:0000256" key="2">
    <source>
        <dbReference type="ARBA" id="ARBA00023125"/>
    </source>
</evidence>
<feature type="DNA-binding region" description="H-T-H motif" evidence="4">
    <location>
        <begin position="39"/>
        <end position="58"/>
    </location>
</feature>
<dbReference type="RefSeq" id="WP_189880186.1">
    <property type="nucleotide sequence ID" value="NZ_BMWA01000039.1"/>
</dbReference>
<dbReference type="SUPFAM" id="SSF46689">
    <property type="entry name" value="Homeodomain-like"/>
    <property type="match status" value="1"/>
</dbReference>
<evidence type="ECO:0000256" key="1">
    <source>
        <dbReference type="ARBA" id="ARBA00023015"/>
    </source>
</evidence>
<evidence type="ECO:0000313" key="8">
    <source>
        <dbReference type="Proteomes" id="UP001596409"/>
    </source>
</evidence>
<dbReference type="InterPro" id="IPR001647">
    <property type="entry name" value="HTH_TetR"/>
</dbReference>
<dbReference type="Proteomes" id="UP001596409">
    <property type="component" value="Unassembled WGS sequence"/>
</dbReference>
<evidence type="ECO:0000256" key="3">
    <source>
        <dbReference type="ARBA" id="ARBA00023163"/>
    </source>
</evidence>
<dbReference type="Pfam" id="PF17920">
    <property type="entry name" value="TetR_C_16"/>
    <property type="match status" value="1"/>
</dbReference>
<dbReference type="EMBL" id="JBHSYM010000086">
    <property type="protein sequence ID" value="MFC7017048.1"/>
    <property type="molecule type" value="Genomic_DNA"/>
</dbReference>
<feature type="domain" description="HTH tetR-type" evidence="6">
    <location>
        <begin position="16"/>
        <end position="76"/>
    </location>
</feature>
<dbReference type="PANTHER" id="PTHR30055">
    <property type="entry name" value="HTH-TYPE TRANSCRIPTIONAL REGULATOR RUTR"/>
    <property type="match status" value="1"/>
</dbReference>
<keyword evidence="2 4" id="KW-0238">DNA-binding</keyword>
<protein>
    <submittedName>
        <fullName evidence="7">TetR/AcrR family transcriptional regulator</fullName>
    </submittedName>
</protein>
<dbReference type="InterPro" id="IPR041678">
    <property type="entry name" value="TetR_C_16"/>
</dbReference>
<dbReference type="PRINTS" id="PR00455">
    <property type="entry name" value="HTHTETR"/>
</dbReference>
<accession>A0ABW2EAL5</accession>
<evidence type="ECO:0000313" key="7">
    <source>
        <dbReference type="EMBL" id="MFC7017048.1"/>
    </source>
</evidence>
<keyword evidence="1" id="KW-0805">Transcription regulation</keyword>
<dbReference type="PANTHER" id="PTHR30055:SF234">
    <property type="entry name" value="HTH-TYPE TRANSCRIPTIONAL REGULATOR BETI"/>
    <property type="match status" value="1"/>
</dbReference>
<dbReference type="Gene3D" id="1.10.357.10">
    <property type="entry name" value="Tetracycline Repressor, domain 2"/>
    <property type="match status" value="1"/>
</dbReference>
<comment type="caution">
    <text evidence="7">The sequence shown here is derived from an EMBL/GenBank/DDBJ whole genome shotgun (WGS) entry which is preliminary data.</text>
</comment>
<keyword evidence="3" id="KW-0804">Transcription</keyword>
<sequence length="215" mass="21971">MGSGSERPRSRKRDSDATRAALLDAARDLFGRHGYEAVTLRDIGERAGADGSLVARYFGGKAALYRSAVAEDSREVTVSPDTVDLAAFTAYALGRADRRGAPGPLVQALLSQGNAPEVRASAADEMRTRLVAPLAARLAADGAEDPVARAEVLISCLVGVIALRSSGLFDGLSALSPEAIGAMLESAAQAQASSANGPGTSAVDRPGRADVPPAG</sequence>
<feature type="region of interest" description="Disordered" evidence="5">
    <location>
        <begin position="188"/>
        <end position="215"/>
    </location>
</feature>
<gene>
    <name evidence="7" type="ORF">ACFQMH_36265</name>
</gene>
<dbReference type="SUPFAM" id="SSF48498">
    <property type="entry name" value="Tetracyclin repressor-like, C-terminal domain"/>
    <property type="match status" value="1"/>
</dbReference>
<evidence type="ECO:0000256" key="5">
    <source>
        <dbReference type="SAM" id="MobiDB-lite"/>
    </source>
</evidence>